<feature type="non-terminal residue" evidence="1">
    <location>
        <position position="160"/>
    </location>
</feature>
<organism evidence="1 2">
    <name type="scientific">Etheostoma spectabile</name>
    <name type="common">orangethroat darter</name>
    <dbReference type="NCBI Taxonomy" id="54343"/>
    <lineage>
        <taxon>Eukaryota</taxon>
        <taxon>Metazoa</taxon>
        <taxon>Chordata</taxon>
        <taxon>Craniata</taxon>
        <taxon>Vertebrata</taxon>
        <taxon>Euteleostomi</taxon>
        <taxon>Actinopterygii</taxon>
        <taxon>Neopterygii</taxon>
        <taxon>Teleostei</taxon>
        <taxon>Neoteleostei</taxon>
        <taxon>Acanthomorphata</taxon>
        <taxon>Eupercaria</taxon>
        <taxon>Perciformes</taxon>
        <taxon>Percoidei</taxon>
        <taxon>Percidae</taxon>
        <taxon>Etheostomatinae</taxon>
        <taxon>Etheostoma</taxon>
    </lineage>
</organism>
<dbReference type="AlphaFoldDB" id="A0A5J5CZY9"/>
<sequence length="160" mass="18045">MYSHPEAQYTELGLGGKWGHLVVWLFGTEWTSPKITLHQSQWYSLCLTWTHTKDRPSLYIDGNLVEILADTTPISSSCCKLAPNGTLTLGATHRLVNGDIEIIPFSNPVGKLSLFRLWGRERSIQEVTSLKCTEGNLVKWDRDNWDTQICAPLPDSNLKC</sequence>
<keyword evidence="2" id="KW-1185">Reference proteome</keyword>
<dbReference type="EMBL" id="VOFY01000013">
    <property type="protein sequence ID" value="KAA8586749.1"/>
    <property type="molecule type" value="Genomic_DNA"/>
</dbReference>
<comment type="caution">
    <text evidence="1">The sequence shown here is derived from an EMBL/GenBank/DDBJ whole genome shotgun (WGS) entry which is preliminary data.</text>
</comment>
<evidence type="ECO:0000313" key="1">
    <source>
        <dbReference type="EMBL" id="KAA8586749.1"/>
    </source>
</evidence>
<name>A0A5J5CZY9_9PERO</name>
<dbReference type="Gene3D" id="2.60.120.200">
    <property type="match status" value="1"/>
</dbReference>
<dbReference type="InterPro" id="IPR013320">
    <property type="entry name" value="ConA-like_dom_sf"/>
</dbReference>
<evidence type="ECO:0000313" key="2">
    <source>
        <dbReference type="Proteomes" id="UP000327493"/>
    </source>
</evidence>
<dbReference type="SUPFAM" id="SSF49899">
    <property type="entry name" value="Concanavalin A-like lectins/glucanases"/>
    <property type="match status" value="1"/>
</dbReference>
<dbReference type="Proteomes" id="UP000327493">
    <property type="component" value="Chromosome 13"/>
</dbReference>
<accession>A0A5J5CZY9</accession>
<proteinExistence type="predicted"/>
<protein>
    <submittedName>
        <fullName evidence="1">Uncharacterized protein</fullName>
    </submittedName>
</protein>
<reference evidence="1 2" key="1">
    <citation type="submission" date="2019-08" db="EMBL/GenBank/DDBJ databases">
        <title>A chromosome-level genome assembly, high-density linkage maps, and genome scans reveal the genomic architecture of hybrid incompatibilities underlying speciation via character displacement in darters (Percidae: Etheostominae).</title>
        <authorList>
            <person name="Moran R.L."/>
            <person name="Catchen J.M."/>
            <person name="Fuller R.C."/>
        </authorList>
    </citation>
    <scope>NUCLEOTIDE SEQUENCE [LARGE SCALE GENOMIC DNA]</scope>
    <source>
        <strain evidence="1">EspeVRDwgs_2016</strain>
        <tissue evidence="1">Muscle</tissue>
    </source>
</reference>
<gene>
    <name evidence="1" type="ORF">FQN60_000585</name>
</gene>